<sequence>MKISMIACSTLLGAIIATGAFADDDELLNADKERHVYDAEKMRLEKSQKAEKEISSALQELKQNVDKLKTYDPKNHDTGDSQIVYKILKKIKDARKPINNHIGKGVDYDGNGKHDIEYEDKKGNKITLTRGGAEFKIAIKTLENGKGKNFALNGMATADDFKRFFNDQKIIEGLIDGFIKKFHEAVEAREDKVVEREKDYIYELTVDAYKYSKQDMDAINSISKDLIREIKETSDALGTNHKFTLYKDNGADNKKDVVITIKNAEHAKALSDAIDTLKTPNGKKIEEVRAAAKVLMNAGVKLKAGQDLSKITDTKQVKDALDIKEFDKVYNDKFNNDKKVKEAVQALTLRDQLFNFNEDSSMTSYFNEQITEEKTKLKNALEDKDGQENKFTKQIAENNKKQNGQLKITLNTDPKKLAEQKRALEEIKKVLEANGAANGYDGTQNNQDEAKKKAFDEALAKAKAAGVVITDTGNESKKAESLKTKVTDALNVFNGNNGNDQIKVVVEAQQAFEEAEKTFYDSVSLRANTLIENPKNSLSSAAKDIISSMNDKNLLKNKIIHQNMVSLIKNSLVSFIKSNETSIQSATNEIGKVSNLDMVNFSSQLSTQTRLAKLSNPFNEDLALASAINKLSNDKFADNGDSVSSVIKSYTDRFNNDNNIWANVIGAKGKVKDSSNPELHGFSIGYDRAFDNTIVGGYMTLAKSKADSSLINTKASNYQFGLYARTYIDNSEIDTRVSFGKAKNKIDRYVKNDGNVLTQNGKYDTAYTSLAVDYGYVMNLSDSLFMKPLVGLDYSHSKSKAFKESGDLPLSFNGVTSKSLNAKLGLEFRKYVDNGNYLYITPGFEAEVYKDVKDPVARFIGSNKDIKLKADDKKGRFVTLKTGAELKLTDALSTNVNFGVKAKSKQQYFDGTVGLKYKF</sequence>
<dbReference type="RefSeq" id="WP_078424608.1">
    <property type="nucleotide sequence ID" value="NZ_CP017258.1"/>
</dbReference>
<dbReference type="Gene3D" id="2.40.128.130">
    <property type="entry name" value="Autotransporter beta-domain"/>
    <property type="match status" value="1"/>
</dbReference>
<dbReference type="AlphaFoldDB" id="A0A1S6U900"/>
<dbReference type="InterPro" id="IPR005546">
    <property type="entry name" value="Autotransporte_beta"/>
</dbReference>
<organism evidence="3 4">
    <name type="scientific">Campylobacter pinnipediorum subsp. caledonicus</name>
    <dbReference type="NCBI Taxonomy" id="1874362"/>
    <lineage>
        <taxon>Bacteria</taxon>
        <taxon>Pseudomonadati</taxon>
        <taxon>Campylobacterota</taxon>
        <taxon>Epsilonproteobacteria</taxon>
        <taxon>Campylobacterales</taxon>
        <taxon>Campylobacteraceae</taxon>
        <taxon>Campylobacter</taxon>
    </lineage>
</organism>
<evidence type="ECO:0000256" key="1">
    <source>
        <dbReference type="SAM" id="SignalP"/>
    </source>
</evidence>
<evidence type="ECO:0000259" key="2">
    <source>
        <dbReference type="PROSITE" id="PS51208"/>
    </source>
</evidence>
<dbReference type="EMBL" id="CP017258">
    <property type="protein sequence ID" value="AQW87917.1"/>
    <property type="molecule type" value="Genomic_DNA"/>
</dbReference>
<dbReference type="SUPFAM" id="SSF103515">
    <property type="entry name" value="Autotransporter"/>
    <property type="match status" value="1"/>
</dbReference>
<keyword evidence="4" id="KW-1185">Reference proteome</keyword>
<gene>
    <name evidence="3" type="ORF">CPIN18021_1118</name>
</gene>
<feature type="chain" id="PRO_5012255676" evidence="1">
    <location>
        <begin position="23"/>
        <end position="919"/>
    </location>
</feature>
<proteinExistence type="predicted"/>
<evidence type="ECO:0000313" key="4">
    <source>
        <dbReference type="Proteomes" id="UP000190868"/>
    </source>
</evidence>
<accession>A0A1S6U900</accession>
<dbReference type="PROSITE" id="PS51208">
    <property type="entry name" value="AUTOTRANSPORTER"/>
    <property type="match status" value="1"/>
</dbReference>
<keyword evidence="1" id="KW-0732">Signal</keyword>
<dbReference type="Proteomes" id="UP000190868">
    <property type="component" value="Chromosome"/>
</dbReference>
<protein>
    <submittedName>
        <fullName evidence="3">Autotransporter domain protein</fullName>
    </submittedName>
</protein>
<name>A0A1S6U900_9BACT</name>
<feature type="domain" description="Autotransporter" evidence="2">
    <location>
        <begin position="653"/>
        <end position="919"/>
    </location>
</feature>
<reference evidence="4" key="1">
    <citation type="submission" date="2016-09" db="EMBL/GenBank/DDBJ databases">
        <title>Comparative genomics of the Campylobacter concisus group.</title>
        <authorList>
            <person name="Miller W.G."/>
            <person name="Yee E."/>
            <person name="Chapman M.H."/>
            <person name="Huynh S."/>
            <person name="Bono J.L."/>
            <person name="On S.L.W."/>
            <person name="StLeger J."/>
            <person name="Foster G."/>
            <person name="Parker C.T."/>
        </authorList>
    </citation>
    <scope>NUCLEOTIDE SEQUENCE [LARGE SCALE GENOMIC DNA]</scope>
    <source>
        <strain evidence="4">RM18021</strain>
    </source>
</reference>
<evidence type="ECO:0000313" key="3">
    <source>
        <dbReference type="EMBL" id="AQW87917.1"/>
    </source>
</evidence>
<dbReference type="Pfam" id="PF03797">
    <property type="entry name" value="Autotransporter"/>
    <property type="match status" value="1"/>
</dbReference>
<feature type="signal peptide" evidence="1">
    <location>
        <begin position="1"/>
        <end position="22"/>
    </location>
</feature>
<dbReference type="SMART" id="SM00869">
    <property type="entry name" value="Autotransporter"/>
    <property type="match status" value="1"/>
</dbReference>
<dbReference type="InterPro" id="IPR036709">
    <property type="entry name" value="Autotransporte_beta_dom_sf"/>
</dbReference>